<dbReference type="RefSeq" id="WP_077849060.1">
    <property type="nucleotide sequence ID" value="NZ_LZZM01000202.1"/>
</dbReference>
<dbReference type="OrthoDB" id="9799747at2"/>
<dbReference type="Pfam" id="PF01047">
    <property type="entry name" value="MarR"/>
    <property type="match status" value="1"/>
</dbReference>
<accession>A0A1S8T8Z2</accession>
<gene>
    <name evidence="5" type="primary">mhqR_5</name>
    <name evidence="5" type="ORF">CLPUN_40980</name>
</gene>
<evidence type="ECO:0000256" key="2">
    <source>
        <dbReference type="ARBA" id="ARBA00023125"/>
    </source>
</evidence>
<dbReference type="GO" id="GO:0003700">
    <property type="term" value="F:DNA-binding transcription factor activity"/>
    <property type="evidence" value="ECO:0007669"/>
    <property type="project" value="InterPro"/>
</dbReference>
<evidence type="ECO:0000256" key="1">
    <source>
        <dbReference type="ARBA" id="ARBA00023015"/>
    </source>
</evidence>
<dbReference type="InterPro" id="IPR000835">
    <property type="entry name" value="HTH_MarR-typ"/>
</dbReference>
<dbReference type="InterPro" id="IPR036388">
    <property type="entry name" value="WH-like_DNA-bd_sf"/>
</dbReference>
<dbReference type="PROSITE" id="PS50995">
    <property type="entry name" value="HTH_MARR_2"/>
    <property type="match status" value="1"/>
</dbReference>
<keyword evidence="6" id="KW-1185">Reference proteome</keyword>
<evidence type="ECO:0000313" key="6">
    <source>
        <dbReference type="Proteomes" id="UP000190890"/>
    </source>
</evidence>
<dbReference type="Gene3D" id="1.10.10.10">
    <property type="entry name" value="Winged helix-like DNA-binding domain superfamily/Winged helix DNA-binding domain"/>
    <property type="match status" value="1"/>
</dbReference>
<feature type="domain" description="HTH marR-type" evidence="4">
    <location>
        <begin position="12"/>
        <end position="147"/>
    </location>
</feature>
<evidence type="ECO:0000313" key="5">
    <source>
        <dbReference type="EMBL" id="OOM74216.1"/>
    </source>
</evidence>
<dbReference type="SMART" id="SM00347">
    <property type="entry name" value="HTH_MARR"/>
    <property type="match status" value="1"/>
</dbReference>
<keyword evidence="2" id="KW-0238">DNA-binding</keyword>
<dbReference type="InterPro" id="IPR036390">
    <property type="entry name" value="WH_DNA-bd_sf"/>
</dbReference>
<dbReference type="SUPFAM" id="SSF46785">
    <property type="entry name" value="Winged helix' DNA-binding domain"/>
    <property type="match status" value="1"/>
</dbReference>
<comment type="caution">
    <text evidence="5">The sequence shown here is derived from an EMBL/GenBank/DDBJ whole genome shotgun (WGS) entry which is preliminary data.</text>
</comment>
<evidence type="ECO:0000256" key="3">
    <source>
        <dbReference type="ARBA" id="ARBA00023163"/>
    </source>
</evidence>
<dbReference type="PANTHER" id="PTHR42756">
    <property type="entry name" value="TRANSCRIPTIONAL REGULATOR, MARR"/>
    <property type="match status" value="1"/>
</dbReference>
<evidence type="ECO:0000259" key="4">
    <source>
        <dbReference type="PROSITE" id="PS50995"/>
    </source>
</evidence>
<dbReference type="Proteomes" id="UP000190890">
    <property type="component" value="Unassembled WGS sequence"/>
</dbReference>
<organism evidence="5 6">
    <name type="scientific">Clostridium puniceum</name>
    <dbReference type="NCBI Taxonomy" id="29367"/>
    <lineage>
        <taxon>Bacteria</taxon>
        <taxon>Bacillati</taxon>
        <taxon>Bacillota</taxon>
        <taxon>Clostridia</taxon>
        <taxon>Eubacteriales</taxon>
        <taxon>Clostridiaceae</taxon>
        <taxon>Clostridium</taxon>
    </lineage>
</organism>
<name>A0A1S8T8Z2_9CLOT</name>
<protein>
    <submittedName>
        <fullName evidence="5">HTH-type transcriptional regulator MhqR</fullName>
    </submittedName>
</protein>
<dbReference type="STRING" id="29367.CLPUN_40980"/>
<sequence>MKYKKITYGSINNSNLKVLIRLSRTTQGLHRRSGAIFGQKGLTTSQFSVLEILYHKGDLTINEIIENILSTSGNITVVIKNLEKECLVVRYGNPNDKRSSLISITEKGREKVEEIFPIHLKDLEESLINLSEEEKQVLTSILRKIKY</sequence>
<proteinExistence type="predicted"/>
<keyword evidence="1" id="KW-0805">Transcription regulation</keyword>
<dbReference type="GO" id="GO:0003677">
    <property type="term" value="F:DNA binding"/>
    <property type="evidence" value="ECO:0007669"/>
    <property type="project" value="UniProtKB-KW"/>
</dbReference>
<dbReference type="PANTHER" id="PTHR42756:SF1">
    <property type="entry name" value="TRANSCRIPTIONAL REPRESSOR OF EMRAB OPERON"/>
    <property type="match status" value="1"/>
</dbReference>
<dbReference type="AlphaFoldDB" id="A0A1S8T8Z2"/>
<keyword evidence="3" id="KW-0804">Transcription</keyword>
<reference evidence="5 6" key="1">
    <citation type="submission" date="2016-05" db="EMBL/GenBank/DDBJ databases">
        <title>Microbial solvent formation.</title>
        <authorList>
            <person name="Poehlein A."/>
            <person name="Montoya Solano J.D."/>
            <person name="Flitsch S."/>
            <person name="Krabben P."/>
            <person name="Duerre P."/>
            <person name="Daniel R."/>
        </authorList>
    </citation>
    <scope>NUCLEOTIDE SEQUENCE [LARGE SCALE GENOMIC DNA]</scope>
    <source>
        <strain evidence="5 6">DSM 2619</strain>
    </source>
</reference>
<dbReference type="EMBL" id="LZZM01000202">
    <property type="protein sequence ID" value="OOM74216.1"/>
    <property type="molecule type" value="Genomic_DNA"/>
</dbReference>